<evidence type="ECO:0000256" key="1">
    <source>
        <dbReference type="SAM" id="MobiDB-lite"/>
    </source>
</evidence>
<dbReference type="OrthoDB" id="6104583at2759"/>
<reference evidence="4 5" key="1">
    <citation type="journal article" date="2013" name="Nature">
        <title>Insights into bilaterian evolution from three spiralian genomes.</title>
        <authorList>
            <person name="Simakov O."/>
            <person name="Marletaz F."/>
            <person name="Cho S.J."/>
            <person name="Edsinger-Gonzales E."/>
            <person name="Havlak P."/>
            <person name="Hellsten U."/>
            <person name="Kuo D.H."/>
            <person name="Larsson T."/>
            <person name="Lv J."/>
            <person name="Arendt D."/>
            <person name="Savage R."/>
            <person name="Osoegawa K."/>
            <person name="de Jong P."/>
            <person name="Grimwood J."/>
            <person name="Chapman J.A."/>
            <person name="Shapiro H."/>
            <person name="Aerts A."/>
            <person name="Otillar R.P."/>
            <person name="Terry A.Y."/>
            <person name="Boore J.L."/>
            <person name="Grigoriev I.V."/>
            <person name="Lindberg D.R."/>
            <person name="Seaver E.C."/>
            <person name="Weisblat D.A."/>
            <person name="Putnam N.H."/>
            <person name="Rokhsar D.S."/>
        </authorList>
    </citation>
    <scope>NUCLEOTIDE SEQUENCE [LARGE SCALE GENOMIC DNA]</scope>
</reference>
<feature type="signal peptide" evidence="3">
    <location>
        <begin position="1"/>
        <end position="22"/>
    </location>
</feature>
<keyword evidence="2" id="KW-0812">Transmembrane</keyword>
<dbReference type="CTD" id="20248042"/>
<evidence type="ECO:0000256" key="2">
    <source>
        <dbReference type="SAM" id="Phobius"/>
    </source>
</evidence>
<organism evidence="4 5">
    <name type="scientific">Lottia gigantea</name>
    <name type="common">Giant owl limpet</name>
    <dbReference type="NCBI Taxonomy" id="225164"/>
    <lineage>
        <taxon>Eukaryota</taxon>
        <taxon>Metazoa</taxon>
        <taxon>Spiralia</taxon>
        <taxon>Lophotrochozoa</taxon>
        <taxon>Mollusca</taxon>
        <taxon>Gastropoda</taxon>
        <taxon>Patellogastropoda</taxon>
        <taxon>Lottioidea</taxon>
        <taxon>Lottiidae</taxon>
        <taxon>Lottia</taxon>
    </lineage>
</organism>
<keyword evidence="2" id="KW-1133">Transmembrane helix</keyword>
<gene>
    <name evidence="4" type="ORF">LOTGIDRAFT_229548</name>
</gene>
<dbReference type="CDD" id="cd22823">
    <property type="entry name" value="Gal_Rha_Lectin"/>
    <property type="match status" value="1"/>
</dbReference>
<feature type="transmembrane region" description="Helical" evidence="2">
    <location>
        <begin position="163"/>
        <end position="185"/>
    </location>
</feature>
<evidence type="ECO:0000256" key="3">
    <source>
        <dbReference type="SAM" id="SignalP"/>
    </source>
</evidence>
<evidence type="ECO:0000313" key="5">
    <source>
        <dbReference type="Proteomes" id="UP000030746"/>
    </source>
</evidence>
<sequence>MCTNFLWMCLCCLVCFVLQTDGRIDSTACYGVSGLSCSTHALSCVSPLVIQIMNTTYGFRPSCFDLSGKSHCQVDQCCREEPYDCFTLFSENDSLKVQEKCNGHQSCIIQGRRQLDVVCRGHVISAYSKVQYNCVFNDSSPTLFTDTPDVLNPTNIKTSFDPVMVAVISVITVLVIMILVAIFICKIRHKQSKSQEDNNTALPKRESYTPHYTTIDDTSVRDRNSISEYEDVELDDQYSTSTLVDNFDNNKDTPRIRIYNSDKYSFVTPANYNHVHLSSNDLTDRNNYDHINDVRFPVGEVDDYNHILDPDKQEMAFDDNYNHISAHGKR</sequence>
<proteinExistence type="predicted"/>
<feature type="region of interest" description="Disordered" evidence="1">
    <location>
        <begin position="195"/>
        <end position="220"/>
    </location>
</feature>
<dbReference type="KEGG" id="lgi:LOTGIDRAFT_229548"/>
<dbReference type="OMA" id="TRCIEAD"/>
<dbReference type="GeneID" id="20248042"/>
<dbReference type="RefSeq" id="XP_009065127.1">
    <property type="nucleotide sequence ID" value="XM_009066879.1"/>
</dbReference>
<accession>V4B675</accession>
<keyword evidence="2" id="KW-0472">Membrane</keyword>
<name>V4B675_LOTGI</name>
<feature type="chain" id="PRO_5004717529" description="SUEL-type lectin domain-containing protein" evidence="3">
    <location>
        <begin position="23"/>
        <end position="330"/>
    </location>
</feature>
<keyword evidence="3" id="KW-0732">Signal</keyword>
<dbReference type="Proteomes" id="UP000030746">
    <property type="component" value="Unassembled WGS sequence"/>
</dbReference>
<dbReference type="EMBL" id="KB203566">
    <property type="protein sequence ID" value="ESO83999.1"/>
    <property type="molecule type" value="Genomic_DNA"/>
</dbReference>
<evidence type="ECO:0000313" key="4">
    <source>
        <dbReference type="EMBL" id="ESO83999.1"/>
    </source>
</evidence>
<protein>
    <recommendedName>
        <fullName evidence="6">SUEL-type lectin domain-containing protein</fullName>
    </recommendedName>
</protein>
<dbReference type="HOGENOM" id="CLU_734228_0_0_1"/>
<keyword evidence="5" id="KW-1185">Reference proteome</keyword>
<dbReference type="AlphaFoldDB" id="V4B675"/>
<evidence type="ECO:0008006" key="6">
    <source>
        <dbReference type="Google" id="ProtNLM"/>
    </source>
</evidence>